<dbReference type="PANTHER" id="PTHR24221">
    <property type="entry name" value="ATP-BINDING CASSETTE SUB-FAMILY B"/>
    <property type="match status" value="1"/>
</dbReference>
<keyword evidence="13" id="KW-1185">Reference proteome</keyword>
<evidence type="ECO:0000256" key="5">
    <source>
        <dbReference type="ARBA" id="ARBA00022741"/>
    </source>
</evidence>
<keyword evidence="6" id="KW-0067">ATP-binding</keyword>
<dbReference type="Gene3D" id="3.40.50.300">
    <property type="entry name" value="P-loop containing nucleotide triphosphate hydrolases"/>
    <property type="match status" value="1"/>
</dbReference>
<proteinExistence type="predicted"/>
<dbReference type="RefSeq" id="WP_188392133.1">
    <property type="nucleotide sequence ID" value="NZ_BMEV01000031.1"/>
</dbReference>
<feature type="transmembrane region" description="Helical" evidence="9">
    <location>
        <begin position="131"/>
        <end position="150"/>
    </location>
</feature>
<feature type="transmembrane region" description="Helical" evidence="9">
    <location>
        <begin position="15"/>
        <end position="37"/>
    </location>
</feature>
<dbReference type="GO" id="GO:0005886">
    <property type="term" value="C:plasma membrane"/>
    <property type="evidence" value="ECO:0007669"/>
    <property type="project" value="UniProtKB-SubCell"/>
</dbReference>
<accession>A0A8J2TNV3</accession>
<evidence type="ECO:0000256" key="2">
    <source>
        <dbReference type="ARBA" id="ARBA00022448"/>
    </source>
</evidence>
<dbReference type="SUPFAM" id="SSF52540">
    <property type="entry name" value="P-loop containing nucleoside triphosphate hydrolases"/>
    <property type="match status" value="1"/>
</dbReference>
<dbReference type="Gene3D" id="1.20.1560.10">
    <property type="entry name" value="ABC transporter type 1, transmembrane domain"/>
    <property type="match status" value="1"/>
</dbReference>
<dbReference type="InterPro" id="IPR014216">
    <property type="entry name" value="ABC_transptr_CydD"/>
</dbReference>
<gene>
    <name evidence="12" type="primary">cydD</name>
    <name evidence="12" type="ORF">GCM10010978_18650</name>
</gene>
<comment type="caution">
    <text evidence="12">The sequence shown here is derived from an EMBL/GenBank/DDBJ whole genome shotgun (WGS) entry which is preliminary data.</text>
</comment>
<dbReference type="Pfam" id="PF00664">
    <property type="entry name" value="ABC_membrane"/>
    <property type="match status" value="1"/>
</dbReference>
<dbReference type="PROSITE" id="PS50929">
    <property type="entry name" value="ABC_TM1F"/>
    <property type="match status" value="1"/>
</dbReference>
<dbReference type="EMBL" id="BMEV01000031">
    <property type="protein sequence ID" value="GFZ77321.1"/>
    <property type="molecule type" value="Genomic_DNA"/>
</dbReference>
<evidence type="ECO:0000256" key="1">
    <source>
        <dbReference type="ARBA" id="ARBA00004651"/>
    </source>
</evidence>
<evidence type="ECO:0000256" key="9">
    <source>
        <dbReference type="SAM" id="Phobius"/>
    </source>
</evidence>
<evidence type="ECO:0000256" key="6">
    <source>
        <dbReference type="ARBA" id="ARBA00022840"/>
    </source>
</evidence>
<keyword evidence="3" id="KW-1003">Cell membrane</keyword>
<dbReference type="Proteomes" id="UP000602050">
    <property type="component" value="Unassembled WGS sequence"/>
</dbReference>
<dbReference type="GO" id="GO:0042883">
    <property type="term" value="P:cysteine transport"/>
    <property type="evidence" value="ECO:0007669"/>
    <property type="project" value="InterPro"/>
</dbReference>
<evidence type="ECO:0000256" key="8">
    <source>
        <dbReference type="ARBA" id="ARBA00023136"/>
    </source>
</evidence>
<keyword evidence="4 9" id="KW-0812">Transmembrane</keyword>
<dbReference type="CDD" id="cd18584">
    <property type="entry name" value="ABC_6TM_AarD_CydD"/>
    <property type="match status" value="1"/>
</dbReference>
<dbReference type="Pfam" id="PF00005">
    <property type="entry name" value="ABC_tran"/>
    <property type="match status" value="1"/>
</dbReference>
<dbReference type="FunFam" id="3.40.50.300:FF:000221">
    <property type="entry name" value="Multidrug ABC transporter ATP-binding protein"/>
    <property type="match status" value="1"/>
</dbReference>
<dbReference type="InterPro" id="IPR011527">
    <property type="entry name" value="ABC1_TM_dom"/>
</dbReference>
<organism evidence="12 13">
    <name type="scientific">Compostibacillus humi</name>
    <dbReference type="NCBI Taxonomy" id="1245525"/>
    <lineage>
        <taxon>Bacteria</taxon>
        <taxon>Bacillati</taxon>
        <taxon>Bacillota</taxon>
        <taxon>Bacilli</taxon>
        <taxon>Bacillales</taxon>
        <taxon>Bacillaceae</taxon>
        <taxon>Compostibacillus</taxon>
    </lineage>
</organism>
<evidence type="ECO:0000256" key="3">
    <source>
        <dbReference type="ARBA" id="ARBA00022475"/>
    </source>
</evidence>
<dbReference type="NCBIfam" id="TIGR02857">
    <property type="entry name" value="CydD"/>
    <property type="match status" value="1"/>
</dbReference>
<evidence type="ECO:0000313" key="13">
    <source>
        <dbReference type="Proteomes" id="UP000602050"/>
    </source>
</evidence>
<dbReference type="SMART" id="SM00382">
    <property type="entry name" value="AAA"/>
    <property type="match status" value="1"/>
</dbReference>
<dbReference type="InterPro" id="IPR039421">
    <property type="entry name" value="Type_1_exporter"/>
</dbReference>
<comment type="subcellular location">
    <subcellularLocation>
        <location evidence="1">Cell membrane</location>
        <topology evidence="1">Multi-pass membrane protein</topology>
    </subcellularLocation>
</comment>
<dbReference type="InterPro" id="IPR027417">
    <property type="entry name" value="P-loop_NTPase"/>
</dbReference>
<evidence type="ECO:0000256" key="4">
    <source>
        <dbReference type="ARBA" id="ARBA00022692"/>
    </source>
</evidence>
<evidence type="ECO:0000259" key="10">
    <source>
        <dbReference type="PROSITE" id="PS50893"/>
    </source>
</evidence>
<keyword evidence="2" id="KW-0813">Transport</keyword>
<dbReference type="InterPro" id="IPR017871">
    <property type="entry name" value="ABC_transporter-like_CS"/>
</dbReference>
<dbReference type="PANTHER" id="PTHR24221:SF590">
    <property type="entry name" value="COMPONENT LINKED WITH THE ASSEMBLY OF CYTOCHROME' TRANSPORT TRANSMEMBRANE ATP-BINDING PROTEIN ABC TRANSPORTER CYDD-RELATED"/>
    <property type="match status" value="1"/>
</dbReference>
<dbReference type="GO" id="GO:0140359">
    <property type="term" value="F:ABC-type transporter activity"/>
    <property type="evidence" value="ECO:0007669"/>
    <property type="project" value="InterPro"/>
</dbReference>
<sequence>MADLKALAKKEQKKMVFLALYAVLSGVAIVSQAYLLVAIIDRIFIQGTAFSEIVNLLIGLFAAIFARTIFQYQSGKTGLKMAAKVKRELRDAIVRQYSLNPVQRTIQGQTGQKISALVDVVDEVDSYFSRYIPQVFQSLIIPIIILLVIFSEHVATGIIIIITAPFIPIFMIVIGFKTKDKTEEQLEEMSRFSGAFLDTLQGLTTLKLYGQSARQKEAIRTSSIGFRNATMEVLKIAFQNSLVLEFVSMLSIGLVALEVALRMIVFQDLSFYTGFLMLMLAPEFYTKLKDLGSAFHSAKESMAAAKKLEGEFANSVQPVTWGQEKFISEKPPAIELKNVHFRYPGNEEFALSNINMKIRPLEKVAIVGATGSGKTTLLHLIAGLVPPLKGEVAVNGKLRSKYSESSWFNQLSYISQEPYLFAGTIYDNITLGSNQTVTKEEVIEAAEKAGISALAGSLPNGYDTFIGEGGRGLSGGEKQRIAIARAFLKQPSIILFDEPTTGLDLQTERFLQSSIEELAARSTLITVAHRLHTIQQADQIIFLDNGKIIASGTHEELMDINTSYRRMVTVQQGGAI</sequence>
<keyword evidence="8 9" id="KW-0472">Membrane</keyword>
<dbReference type="InterPro" id="IPR003439">
    <property type="entry name" value="ABC_transporter-like_ATP-bd"/>
</dbReference>
<dbReference type="SUPFAM" id="SSF90123">
    <property type="entry name" value="ABC transporter transmembrane region"/>
    <property type="match status" value="1"/>
</dbReference>
<keyword evidence="7 9" id="KW-1133">Transmembrane helix</keyword>
<dbReference type="PROSITE" id="PS50893">
    <property type="entry name" value="ABC_TRANSPORTER_2"/>
    <property type="match status" value="1"/>
</dbReference>
<feature type="transmembrane region" description="Helical" evidence="9">
    <location>
        <begin position="43"/>
        <end position="66"/>
    </location>
</feature>
<feature type="transmembrane region" description="Helical" evidence="9">
    <location>
        <begin position="156"/>
        <end position="176"/>
    </location>
</feature>
<dbReference type="PROSITE" id="PS00211">
    <property type="entry name" value="ABC_TRANSPORTER_1"/>
    <property type="match status" value="1"/>
</dbReference>
<dbReference type="GO" id="GO:0016887">
    <property type="term" value="F:ATP hydrolysis activity"/>
    <property type="evidence" value="ECO:0007669"/>
    <property type="project" value="InterPro"/>
</dbReference>
<feature type="transmembrane region" description="Helical" evidence="9">
    <location>
        <begin position="236"/>
        <end position="257"/>
    </location>
</feature>
<dbReference type="InterPro" id="IPR036640">
    <property type="entry name" value="ABC1_TM_sf"/>
</dbReference>
<reference evidence="12" key="2">
    <citation type="submission" date="2020-09" db="EMBL/GenBank/DDBJ databases">
        <authorList>
            <person name="Sun Q."/>
            <person name="Zhou Y."/>
        </authorList>
    </citation>
    <scope>NUCLEOTIDE SEQUENCE</scope>
    <source>
        <strain evidence="12">CGMCC 1.12360</strain>
    </source>
</reference>
<feature type="domain" description="ABC transporter" evidence="10">
    <location>
        <begin position="334"/>
        <end position="570"/>
    </location>
</feature>
<reference evidence="12" key="1">
    <citation type="journal article" date="2014" name="Int. J. Syst. Evol. Microbiol.">
        <title>Complete genome sequence of Corynebacterium casei LMG S-19264T (=DSM 44701T), isolated from a smear-ripened cheese.</title>
        <authorList>
            <consortium name="US DOE Joint Genome Institute (JGI-PGF)"/>
            <person name="Walter F."/>
            <person name="Albersmeier A."/>
            <person name="Kalinowski J."/>
            <person name="Ruckert C."/>
        </authorList>
    </citation>
    <scope>NUCLEOTIDE SEQUENCE</scope>
    <source>
        <strain evidence="12">CGMCC 1.12360</strain>
    </source>
</reference>
<evidence type="ECO:0000259" key="11">
    <source>
        <dbReference type="PROSITE" id="PS50929"/>
    </source>
</evidence>
<feature type="domain" description="ABC transmembrane type-1" evidence="11">
    <location>
        <begin position="16"/>
        <end position="300"/>
    </location>
</feature>
<dbReference type="GO" id="GO:0005524">
    <property type="term" value="F:ATP binding"/>
    <property type="evidence" value="ECO:0007669"/>
    <property type="project" value="UniProtKB-KW"/>
</dbReference>
<evidence type="ECO:0000313" key="12">
    <source>
        <dbReference type="EMBL" id="GFZ77321.1"/>
    </source>
</evidence>
<evidence type="ECO:0000256" key="7">
    <source>
        <dbReference type="ARBA" id="ARBA00022989"/>
    </source>
</evidence>
<protein>
    <submittedName>
        <fullName evidence="12">Thiol reductant ABC exporter subunit CydD</fullName>
    </submittedName>
</protein>
<keyword evidence="5" id="KW-0547">Nucleotide-binding</keyword>
<name>A0A8J2TNV3_9BACI</name>
<dbReference type="AlphaFoldDB" id="A0A8J2TNV3"/>
<dbReference type="InterPro" id="IPR003593">
    <property type="entry name" value="AAA+_ATPase"/>
</dbReference>